<evidence type="ECO:0000259" key="3">
    <source>
        <dbReference type="Pfam" id="PF10536"/>
    </source>
</evidence>
<evidence type="ECO:0000256" key="1">
    <source>
        <dbReference type="SAM" id="Coils"/>
    </source>
</evidence>
<accession>A0AAV6I8J5</accession>
<gene>
    <name evidence="4" type="ORF">RHGRI_030787</name>
</gene>
<feature type="compositionally biased region" description="Polar residues" evidence="2">
    <location>
        <begin position="442"/>
        <end position="457"/>
    </location>
</feature>
<feature type="domain" description="Aminotransferase-like plant mobile" evidence="3">
    <location>
        <begin position="114"/>
        <end position="172"/>
    </location>
</feature>
<dbReference type="GO" id="GO:0010073">
    <property type="term" value="P:meristem maintenance"/>
    <property type="evidence" value="ECO:0007669"/>
    <property type="project" value="InterPro"/>
</dbReference>
<evidence type="ECO:0000313" key="5">
    <source>
        <dbReference type="Proteomes" id="UP000823749"/>
    </source>
</evidence>
<evidence type="ECO:0000256" key="2">
    <source>
        <dbReference type="SAM" id="MobiDB-lite"/>
    </source>
</evidence>
<feature type="compositionally biased region" description="Low complexity" evidence="2">
    <location>
        <begin position="483"/>
        <end position="494"/>
    </location>
</feature>
<dbReference type="PANTHER" id="PTHR46033">
    <property type="entry name" value="PROTEIN MAIN-LIKE 2"/>
    <property type="match status" value="1"/>
</dbReference>
<dbReference type="InterPro" id="IPR044824">
    <property type="entry name" value="MAIN-like"/>
</dbReference>
<keyword evidence="1" id="KW-0175">Coiled coil</keyword>
<feature type="compositionally biased region" description="Low complexity" evidence="2">
    <location>
        <begin position="507"/>
        <end position="520"/>
    </location>
</feature>
<protein>
    <recommendedName>
        <fullName evidence="3">Aminotransferase-like plant mobile domain-containing protein</fullName>
    </recommendedName>
</protein>
<sequence>MAPKKGPKITSHATQVAQILEGEETHIHTEVLIPQEGAKSEMALGPAFDGEFPASLFAYYPLAEDSLPFDSVVPNWTCYYKPNPNRLWPRPNKEYIAWLDRVAEAKGNLWEIIGIHDAIMLSRSFIPMDKALFFAAAQFWSATSNSFLFKVGMMGPTLQDVCFLTGLRAHGVEADCFLSQATPVFDRITKDFTDLAKALASGREIAMAPLVLAYVYRGMRDLLENQYVFAAGPLWVMTLWLWAYFPTLGPALNKNPDHTCYGLHYLDLSPRDHTFEACFKYFYSDLVSMGEGWMPFERDTVPDWLEAFPGEAGDEGGDHKKIWASFLVSRDLLFGLSAQSRNDKKGSDKARASFDFRPYSEFPEKSNEFASWWRGYIKPLFSKPVGKVLKDLALPPPPEPKKGSAKAKATSVTSSKRKGFEEEEDEEVEQTPAPKKVKRSPMPTSKATTGKDQTLKASKTAIADRTRASASKSPPEGSPPTVAKSKGSSKGAKAIVAKTPKPQDLVGGDSSDSTGGSETTPPASGEQGFGARDQLRTEINEAKTKRAGLLTSIQTLETELSKTRQQLADHEQHEASLVQRRQELLDAAQGPLSALQLLMVEKPKVEASRDQAEVVINDAVTAWDSLKATLESEL</sequence>
<feature type="region of interest" description="Disordered" evidence="2">
    <location>
        <begin position="392"/>
        <end position="534"/>
    </location>
</feature>
<feature type="domain" description="Aminotransferase-like plant mobile" evidence="3">
    <location>
        <begin position="185"/>
        <end position="257"/>
    </location>
</feature>
<dbReference type="Pfam" id="PF10536">
    <property type="entry name" value="PMD"/>
    <property type="match status" value="2"/>
</dbReference>
<name>A0AAV6I8J5_9ERIC</name>
<keyword evidence="5" id="KW-1185">Reference proteome</keyword>
<dbReference type="Proteomes" id="UP000823749">
    <property type="component" value="Chromosome 11"/>
</dbReference>
<evidence type="ECO:0000313" key="4">
    <source>
        <dbReference type="EMBL" id="KAG5523903.1"/>
    </source>
</evidence>
<feature type="coiled-coil region" evidence="1">
    <location>
        <begin position="539"/>
        <end position="573"/>
    </location>
</feature>
<comment type="caution">
    <text evidence="4">The sequence shown here is derived from an EMBL/GenBank/DDBJ whole genome shotgun (WGS) entry which is preliminary data.</text>
</comment>
<reference evidence="4" key="1">
    <citation type="submission" date="2020-08" db="EMBL/GenBank/DDBJ databases">
        <title>Plant Genome Project.</title>
        <authorList>
            <person name="Zhang R.-G."/>
        </authorList>
    </citation>
    <scope>NUCLEOTIDE SEQUENCE</scope>
    <source>
        <strain evidence="4">WSP0</strain>
        <tissue evidence="4">Leaf</tissue>
    </source>
</reference>
<dbReference type="EMBL" id="JACTNZ010000011">
    <property type="protein sequence ID" value="KAG5523903.1"/>
    <property type="molecule type" value="Genomic_DNA"/>
</dbReference>
<proteinExistence type="predicted"/>
<dbReference type="AlphaFoldDB" id="A0AAV6I8J5"/>
<dbReference type="PANTHER" id="PTHR46033:SF67">
    <property type="entry name" value="AMINOTRANSFERASE-LIKE, PLANT MOBILE DOMAIN FAMILY PROTEIN"/>
    <property type="match status" value="1"/>
</dbReference>
<dbReference type="InterPro" id="IPR019557">
    <property type="entry name" value="AminoTfrase-like_pln_mobile"/>
</dbReference>
<organism evidence="4 5">
    <name type="scientific">Rhododendron griersonianum</name>
    <dbReference type="NCBI Taxonomy" id="479676"/>
    <lineage>
        <taxon>Eukaryota</taxon>
        <taxon>Viridiplantae</taxon>
        <taxon>Streptophyta</taxon>
        <taxon>Embryophyta</taxon>
        <taxon>Tracheophyta</taxon>
        <taxon>Spermatophyta</taxon>
        <taxon>Magnoliopsida</taxon>
        <taxon>eudicotyledons</taxon>
        <taxon>Gunneridae</taxon>
        <taxon>Pentapetalae</taxon>
        <taxon>asterids</taxon>
        <taxon>Ericales</taxon>
        <taxon>Ericaceae</taxon>
        <taxon>Ericoideae</taxon>
        <taxon>Rhodoreae</taxon>
        <taxon>Rhododendron</taxon>
    </lineage>
</organism>